<dbReference type="PANTHER" id="PTHR33376">
    <property type="match status" value="1"/>
</dbReference>
<dbReference type="AlphaFoldDB" id="A0AAX2AC83"/>
<evidence type="ECO:0000313" key="5">
    <source>
        <dbReference type="Proteomes" id="UP000253850"/>
    </source>
</evidence>
<protein>
    <submittedName>
        <fullName evidence="4">ABC transporter substrate-binding protein</fullName>
    </submittedName>
    <submittedName>
        <fullName evidence="3">TRAP transporter, substrate binding protein, DctP family</fullName>
    </submittedName>
</protein>
<evidence type="ECO:0000313" key="6">
    <source>
        <dbReference type="Proteomes" id="UP000289193"/>
    </source>
</evidence>
<dbReference type="Pfam" id="PF03480">
    <property type="entry name" value="DctP"/>
    <property type="match status" value="1"/>
</dbReference>
<dbReference type="InterPro" id="IPR018389">
    <property type="entry name" value="DctP_fam"/>
</dbReference>
<dbReference type="NCBIfam" id="NF037995">
    <property type="entry name" value="TRAP_S1"/>
    <property type="match status" value="1"/>
</dbReference>
<proteinExistence type="predicted"/>
<accession>A0AAX2AC83</accession>
<evidence type="ECO:0000313" key="3">
    <source>
        <dbReference type="EMBL" id="AXH11791.1"/>
    </source>
</evidence>
<dbReference type="PANTHER" id="PTHR33376:SF4">
    <property type="entry name" value="SIALIC ACID-BINDING PERIPLASMIC PROTEIN SIAP"/>
    <property type="match status" value="1"/>
</dbReference>
<dbReference type="Proteomes" id="UP000253850">
    <property type="component" value="Chromosome"/>
</dbReference>
<name>A0AAX2AC83_9BACT</name>
<gene>
    <name evidence="3" type="ORF">ABIV_0778</name>
    <name evidence="4" type="ORF">CRV05_00670</name>
</gene>
<dbReference type="CDD" id="cd13602">
    <property type="entry name" value="PBP2_TRAP_BpDctp6_7"/>
    <property type="match status" value="1"/>
</dbReference>
<organism evidence="4 6">
    <name type="scientific">Halarcobacter bivalviorum</name>
    <dbReference type="NCBI Taxonomy" id="663364"/>
    <lineage>
        <taxon>Bacteria</taxon>
        <taxon>Pseudomonadati</taxon>
        <taxon>Campylobacterota</taxon>
        <taxon>Epsilonproteobacteria</taxon>
        <taxon>Campylobacterales</taxon>
        <taxon>Arcobacteraceae</taxon>
        <taxon>Halarcobacter</taxon>
    </lineage>
</organism>
<keyword evidence="1 2" id="KW-0732">Signal</keyword>
<dbReference type="EMBL" id="CP031217">
    <property type="protein sequence ID" value="AXH11791.1"/>
    <property type="molecule type" value="Genomic_DNA"/>
</dbReference>
<reference evidence="3 5" key="2">
    <citation type="submission" date="2018-07" db="EMBL/GenBank/DDBJ databases">
        <title>Complete genome of the Arcobacter bivalviorum type strain LMG 26154.</title>
        <authorList>
            <person name="Miller W.G."/>
            <person name="Yee E."/>
            <person name="Bono J.L."/>
        </authorList>
    </citation>
    <scope>NUCLEOTIDE SEQUENCE [LARGE SCALE GENOMIC DNA]</scope>
    <source>
        <strain evidence="3 5">LMG 26154</strain>
    </source>
</reference>
<dbReference type="Gene3D" id="3.40.190.170">
    <property type="entry name" value="Bacterial extracellular solute-binding protein, family 7"/>
    <property type="match status" value="1"/>
</dbReference>
<evidence type="ECO:0000313" key="4">
    <source>
        <dbReference type="EMBL" id="RXK10918.1"/>
    </source>
</evidence>
<sequence>MFKKSLLLAALASVALAGNVKMDLNAKYGANNFHTKGAEKYAELVKDYSKGSIEITVHAGSALIKGNPLKAVKDGTVAMTDMFIPFTSGGGKVFGISALPFIANSYEDAYKLYQLAKPAYEKTAKKWNQKLLYSVTWPASGFYSKKEVTKLSDFEGVKTRTYDKNSASFINKAGGNAVALPWGEVYSSLRTGLVDSVVTSSASGKDGKFWEVLSHYTKINYAYPLQAVTINLDYWNSLDKAQQEAMLKAASEIEKAQWEAAKQEDKVALEMLTKNGMNVSEATPELKAQLDKIANELLEDYLDGANSQIKAIFEEYRK</sequence>
<keyword evidence="6" id="KW-1185">Reference proteome</keyword>
<evidence type="ECO:0000256" key="1">
    <source>
        <dbReference type="ARBA" id="ARBA00022729"/>
    </source>
</evidence>
<dbReference type="Proteomes" id="UP000289193">
    <property type="component" value="Unassembled WGS sequence"/>
</dbReference>
<feature type="signal peptide" evidence="2">
    <location>
        <begin position="1"/>
        <end position="17"/>
    </location>
</feature>
<reference evidence="4 6" key="1">
    <citation type="submission" date="2017-10" db="EMBL/GenBank/DDBJ databases">
        <title>Genomics of the genus Arcobacter.</title>
        <authorList>
            <person name="Perez-Cataluna A."/>
            <person name="Figueras M.J."/>
        </authorList>
    </citation>
    <scope>NUCLEOTIDE SEQUENCE [LARGE SCALE GENOMIC DNA]</scope>
    <source>
        <strain evidence="4 6">CECT 7835</strain>
    </source>
</reference>
<evidence type="ECO:0000256" key="2">
    <source>
        <dbReference type="SAM" id="SignalP"/>
    </source>
</evidence>
<dbReference type="InterPro" id="IPR038404">
    <property type="entry name" value="TRAP_DctP_sf"/>
</dbReference>
<dbReference type="GO" id="GO:0055085">
    <property type="term" value="P:transmembrane transport"/>
    <property type="evidence" value="ECO:0007669"/>
    <property type="project" value="InterPro"/>
</dbReference>
<feature type="chain" id="PRO_5044718542" evidence="2">
    <location>
        <begin position="18"/>
        <end position="318"/>
    </location>
</feature>
<dbReference type="EMBL" id="PDKM01000001">
    <property type="protein sequence ID" value="RXK10918.1"/>
    <property type="molecule type" value="Genomic_DNA"/>
</dbReference>
<dbReference type="RefSeq" id="WP_114838653.1">
    <property type="nucleotide sequence ID" value="NZ_CP031217.1"/>
</dbReference>
<dbReference type="KEGG" id="hbv:ABIV_0778"/>